<gene>
    <name evidence="2" type="ORF">OYT1_ch2334</name>
</gene>
<keyword evidence="3" id="KW-1185">Reference proteome</keyword>
<proteinExistence type="predicted"/>
<dbReference type="EMBL" id="AP018738">
    <property type="protein sequence ID" value="BBE51849.1"/>
    <property type="molecule type" value="Genomic_DNA"/>
</dbReference>
<evidence type="ECO:0000313" key="3">
    <source>
        <dbReference type="Proteomes" id="UP000033070"/>
    </source>
</evidence>
<dbReference type="AlphaFoldDB" id="A0A2Z6GEU8"/>
<dbReference type="RefSeq" id="WP_062626701.1">
    <property type="nucleotide sequence ID" value="NZ_AP018738.1"/>
</dbReference>
<accession>A0A2Z6GEU8</accession>
<protein>
    <submittedName>
        <fullName evidence="2">Uncharacterized protein</fullName>
    </submittedName>
</protein>
<feature type="region of interest" description="Disordered" evidence="1">
    <location>
        <begin position="64"/>
        <end position="90"/>
    </location>
</feature>
<dbReference type="KEGG" id="fam:OYT1_ch2334"/>
<sequence length="115" mass="12450">MFTSHILSFAQASELLGYCSLGAARQAAHRKNFPVPIHRRPGGRTIVVLSNDVEQYIKTGIPVASTNGTPLNAPAPSSSKRCKAGRPTERERKAAAELEMTVRQYRAMIREGGGS</sequence>
<evidence type="ECO:0000313" key="2">
    <source>
        <dbReference type="EMBL" id="BBE51849.1"/>
    </source>
</evidence>
<organism evidence="2 3">
    <name type="scientific">Ferriphaselus amnicola</name>
    <dbReference type="NCBI Taxonomy" id="1188319"/>
    <lineage>
        <taxon>Bacteria</taxon>
        <taxon>Pseudomonadati</taxon>
        <taxon>Pseudomonadota</taxon>
        <taxon>Betaproteobacteria</taxon>
        <taxon>Nitrosomonadales</taxon>
        <taxon>Gallionellaceae</taxon>
        <taxon>Ferriphaselus</taxon>
    </lineage>
</organism>
<feature type="compositionally biased region" description="Polar residues" evidence="1">
    <location>
        <begin position="64"/>
        <end position="79"/>
    </location>
</feature>
<evidence type="ECO:0000256" key="1">
    <source>
        <dbReference type="SAM" id="MobiDB-lite"/>
    </source>
</evidence>
<name>A0A2Z6GEU8_9PROT</name>
<dbReference type="Proteomes" id="UP000033070">
    <property type="component" value="Chromosome"/>
</dbReference>
<reference evidence="2 3" key="1">
    <citation type="submission" date="2018-06" db="EMBL/GenBank/DDBJ databases">
        <title>OYT1 Genome Sequencing.</title>
        <authorList>
            <person name="Kato S."/>
            <person name="Itoh T."/>
            <person name="Ohkuma M."/>
        </authorList>
    </citation>
    <scope>NUCLEOTIDE SEQUENCE [LARGE SCALE GENOMIC DNA]</scope>
    <source>
        <strain evidence="2 3">OYT1</strain>
    </source>
</reference>